<protein>
    <recommendedName>
        <fullName evidence="1">ASCH domain-containing protein</fullName>
    </recommendedName>
</protein>
<name>A0A2M7UUN4_9BACT</name>
<dbReference type="Proteomes" id="UP000229166">
    <property type="component" value="Unassembled WGS sequence"/>
</dbReference>
<sequence length="139" mass="16092">MKKSWGLLPKILTGEKTIESRWYKNRCSPWDKIRGGEIVYFKNSGESVTVKAEVSKVLQFSDLNQKKVREILDKYGGKDGLGMEETGKYYKIFKDKNYCLLVFLKNPRKIKPFGIDKKGFGLMSSWIAVDNINKIKNMK</sequence>
<evidence type="ECO:0000259" key="1">
    <source>
        <dbReference type="Pfam" id="PF04266"/>
    </source>
</evidence>
<organism evidence="2 3">
    <name type="scientific">Candidatus Nealsonbacteria bacterium CG_4_10_14_0_2_um_filter_40_15</name>
    <dbReference type="NCBI Taxonomy" id="1974682"/>
    <lineage>
        <taxon>Bacteria</taxon>
        <taxon>Candidatus Nealsoniibacteriota</taxon>
    </lineage>
</organism>
<comment type="caution">
    <text evidence="2">The sequence shown here is derived from an EMBL/GenBank/DDBJ whole genome shotgun (WGS) entry which is preliminary data.</text>
</comment>
<gene>
    <name evidence="2" type="ORF">COX92_01485</name>
</gene>
<reference evidence="3" key="1">
    <citation type="submission" date="2017-09" db="EMBL/GenBank/DDBJ databases">
        <title>Depth-based differentiation of microbial function through sediment-hosted aquifers and enrichment of novel symbionts in the deep terrestrial subsurface.</title>
        <authorList>
            <person name="Probst A.J."/>
            <person name="Ladd B."/>
            <person name="Jarett J.K."/>
            <person name="Geller-Mcgrath D.E."/>
            <person name="Sieber C.M.K."/>
            <person name="Emerson J.B."/>
            <person name="Anantharaman K."/>
            <person name="Thomas B.C."/>
            <person name="Malmstrom R."/>
            <person name="Stieglmeier M."/>
            <person name="Klingl A."/>
            <person name="Woyke T."/>
            <person name="Ryan C.M."/>
            <person name="Banfield J.F."/>
        </authorList>
    </citation>
    <scope>NUCLEOTIDE SEQUENCE [LARGE SCALE GENOMIC DNA]</scope>
</reference>
<dbReference type="SUPFAM" id="SSF88697">
    <property type="entry name" value="PUA domain-like"/>
    <property type="match status" value="1"/>
</dbReference>
<evidence type="ECO:0000313" key="3">
    <source>
        <dbReference type="Proteomes" id="UP000229166"/>
    </source>
</evidence>
<dbReference type="InterPro" id="IPR007374">
    <property type="entry name" value="ASCH_domain"/>
</dbReference>
<dbReference type="Gene3D" id="2.30.130.30">
    <property type="entry name" value="Hypothetical protein"/>
    <property type="match status" value="1"/>
</dbReference>
<feature type="domain" description="ASCH" evidence="1">
    <location>
        <begin position="8"/>
        <end position="91"/>
    </location>
</feature>
<dbReference type="AlphaFoldDB" id="A0A2M7UUN4"/>
<proteinExistence type="predicted"/>
<accession>A0A2M7UUN4</accession>
<dbReference type="Pfam" id="PF04266">
    <property type="entry name" value="ASCH"/>
    <property type="match status" value="1"/>
</dbReference>
<dbReference type="EMBL" id="PFOZ01000029">
    <property type="protein sequence ID" value="PIZ87323.1"/>
    <property type="molecule type" value="Genomic_DNA"/>
</dbReference>
<evidence type="ECO:0000313" key="2">
    <source>
        <dbReference type="EMBL" id="PIZ87323.1"/>
    </source>
</evidence>
<dbReference type="InterPro" id="IPR015947">
    <property type="entry name" value="PUA-like_sf"/>
</dbReference>